<dbReference type="Proteomes" id="UP000443582">
    <property type="component" value="Unassembled WGS sequence"/>
</dbReference>
<feature type="domain" description="PilZ" evidence="2">
    <location>
        <begin position="121"/>
        <end position="222"/>
    </location>
</feature>
<name>A0ABY0IH08_9BACT</name>
<dbReference type="SUPFAM" id="SSF48029">
    <property type="entry name" value="FliG"/>
    <property type="match status" value="1"/>
</dbReference>
<gene>
    <name evidence="3" type="ORF">DAY19_08840</name>
</gene>
<keyword evidence="4" id="KW-1185">Reference proteome</keyword>
<evidence type="ECO:0000313" key="4">
    <source>
        <dbReference type="Proteomes" id="UP000443582"/>
    </source>
</evidence>
<dbReference type="InterPro" id="IPR011002">
    <property type="entry name" value="FliG_a-hlx"/>
</dbReference>
<protein>
    <recommendedName>
        <fullName evidence="5">Flagellar motor switch protein FliG C-terminal domain-containing protein</fullName>
    </recommendedName>
</protein>
<reference evidence="4" key="1">
    <citation type="journal article" date="2019" name="Int. J. Syst. Evol. Microbiol.">
        <title>Halobacteriovorax valvorus sp. nov., a novel prokaryotic predator isolated from coastal seawater of China.</title>
        <authorList>
            <person name="Chen M.-X."/>
        </authorList>
    </citation>
    <scope>NUCLEOTIDE SEQUENCE [LARGE SCALE GENOMIC DNA]</scope>
    <source>
        <strain evidence="4">BL9</strain>
    </source>
</reference>
<sequence length="365" mass="42429">MKLWSSFDQDYILKRLTSLYEEGVTINFWQSNDDVREDYQAKFTGVTSEKCSIKLTAETAPLYTRIAPLSPIFFHYPAGDLIFKKDIFKLENGGISFKTPSEIRCRDRRSVERFNYKYPDYKNISYTLEDSEEIINDIIIDISLRGLAFVIDAKKKDKYQLGTKIYIRSITDQELPTKHEAKVASVNRYHVKGEGLQNHLLRIGLEFTQTLESVTYDSIGSLVKKRQNKLKGFDTKFFNGLNPDDYEKQLAVIYSKNPQLAANINESVEDIDRLRYMTIDMKREFFLEFSLDLMACALRMSSKELINELLSEVTDGVREEFLEKYDQPKPASAINKAQDELRKFIREKEKDGSFVLSPKSFVKYV</sequence>
<comment type="caution">
    <text evidence="3">The sequence shown here is derived from an EMBL/GenBank/DDBJ whole genome shotgun (WGS) entry which is preliminary data.</text>
</comment>
<evidence type="ECO:0000259" key="2">
    <source>
        <dbReference type="Pfam" id="PF07238"/>
    </source>
</evidence>
<proteinExistence type="predicted"/>
<dbReference type="SUPFAM" id="SSF141371">
    <property type="entry name" value="PilZ domain-like"/>
    <property type="match status" value="1"/>
</dbReference>
<dbReference type="Gene3D" id="1.10.220.30">
    <property type="match status" value="1"/>
</dbReference>
<dbReference type="Pfam" id="PF01706">
    <property type="entry name" value="FliG_C"/>
    <property type="match status" value="1"/>
</dbReference>
<dbReference type="RefSeq" id="WP_115361524.1">
    <property type="nucleotide sequence ID" value="NZ_QDKL01000002.1"/>
</dbReference>
<dbReference type="Pfam" id="PF07238">
    <property type="entry name" value="PilZ"/>
    <property type="match status" value="1"/>
</dbReference>
<dbReference type="InterPro" id="IPR009875">
    <property type="entry name" value="PilZ_domain"/>
</dbReference>
<evidence type="ECO:0008006" key="5">
    <source>
        <dbReference type="Google" id="ProtNLM"/>
    </source>
</evidence>
<dbReference type="EMBL" id="QDKL01000002">
    <property type="protein sequence ID" value="RZF21785.1"/>
    <property type="molecule type" value="Genomic_DNA"/>
</dbReference>
<evidence type="ECO:0000259" key="1">
    <source>
        <dbReference type="Pfam" id="PF01706"/>
    </source>
</evidence>
<evidence type="ECO:0000313" key="3">
    <source>
        <dbReference type="EMBL" id="RZF21785.1"/>
    </source>
</evidence>
<feature type="domain" description="Flagellar motor switch protein FliG C-terminal" evidence="1">
    <location>
        <begin position="255"/>
        <end position="356"/>
    </location>
</feature>
<accession>A0ABY0IH08</accession>
<dbReference type="InterPro" id="IPR023087">
    <property type="entry name" value="Flg_Motor_Flig_C"/>
</dbReference>
<organism evidence="3 4">
    <name type="scientific">Halobacteriovorax vibrionivorans</name>
    <dbReference type="NCBI Taxonomy" id="2152716"/>
    <lineage>
        <taxon>Bacteria</taxon>
        <taxon>Pseudomonadati</taxon>
        <taxon>Bdellovibrionota</taxon>
        <taxon>Bacteriovoracia</taxon>
        <taxon>Bacteriovoracales</taxon>
        <taxon>Halobacteriovoraceae</taxon>
        <taxon>Halobacteriovorax</taxon>
    </lineage>
</organism>